<keyword evidence="1" id="KW-0472">Membrane</keyword>
<keyword evidence="3" id="KW-1185">Reference proteome</keyword>
<dbReference type="Proteomes" id="UP000614460">
    <property type="component" value="Unassembled WGS sequence"/>
</dbReference>
<comment type="caution">
    <text evidence="2">The sequence shown here is derived from an EMBL/GenBank/DDBJ whole genome shotgun (WGS) entry which is preliminary data.</text>
</comment>
<reference evidence="2" key="2">
    <citation type="submission" date="2020-09" db="EMBL/GenBank/DDBJ databases">
        <authorList>
            <person name="Sun Q."/>
            <person name="Zhou Y."/>
        </authorList>
    </citation>
    <scope>NUCLEOTIDE SEQUENCE</scope>
    <source>
        <strain evidence="2">CGMCC 1.15966</strain>
    </source>
</reference>
<accession>A0A8H9KT99</accession>
<name>A0A8H9KT99_9SPHI</name>
<dbReference type="RefSeq" id="WP_182498357.1">
    <property type="nucleotide sequence ID" value="NZ_BMKM01000003.1"/>
</dbReference>
<feature type="transmembrane region" description="Helical" evidence="1">
    <location>
        <begin position="7"/>
        <end position="27"/>
    </location>
</feature>
<gene>
    <name evidence="2" type="ORF">GCM10011516_14420</name>
</gene>
<organism evidence="2 3">
    <name type="scientific">Sphingobacterium cellulitidis</name>
    <dbReference type="NCBI Taxonomy" id="1768011"/>
    <lineage>
        <taxon>Bacteria</taxon>
        <taxon>Pseudomonadati</taxon>
        <taxon>Bacteroidota</taxon>
        <taxon>Sphingobacteriia</taxon>
        <taxon>Sphingobacteriales</taxon>
        <taxon>Sphingobacteriaceae</taxon>
        <taxon>Sphingobacterium</taxon>
    </lineage>
</organism>
<proteinExistence type="predicted"/>
<evidence type="ECO:0000256" key="1">
    <source>
        <dbReference type="SAM" id="Phobius"/>
    </source>
</evidence>
<evidence type="ECO:0000313" key="2">
    <source>
        <dbReference type="EMBL" id="GGE17876.1"/>
    </source>
</evidence>
<dbReference type="AlphaFoldDB" id="A0A8H9KT99"/>
<reference evidence="2" key="1">
    <citation type="journal article" date="2014" name="Int. J. Syst. Evol. Microbiol.">
        <title>Complete genome sequence of Corynebacterium casei LMG S-19264T (=DSM 44701T), isolated from a smear-ripened cheese.</title>
        <authorList>
            <consortium name="US DOE Joint Genome Institute (JGI-PGF)"/>
            <person name="Walter F."/>
            <person name="Albersmeier A."/>
            <person name="Kalinowski J."/>
            <person name="Ruckert C."/>
        </authorList>
    </citation>
    <scope>NUCLEOTIDE SEQUENCE</scope>
    <source>
        <strain evidence="2">CGMCC 1.15966</strain>
    </source>
</reference>
<keyword evidence="1" id="KW-1133">Transmembrane helix</keyword>
<dbReference type="EMBL" id="BMKM01000003">
    <property type="protein sequence ID" value="GGE17876.1"/>
    <property type="molecule type" value="Genomic_DNA"/>
</dbReference>
<evidence type="ECO:0000313" key="3">
    <source>
        <dbReference type="Proteomes" id="UP000614460"/>
    </source>
</evidence>
<keyword evidence="1" id="KW-0812">Transmembrane</keyword>
<protein>
    <submittedName>
        <fullName evidence="2">Uncharacterized protein</fullName>
    </submittedName>
</protein>
<sequence>MKDKKHIIYILFTLVLGIWGYVVYVVLSKFSDHDPLPPPNKGIVEVRSNLDTYRWKEDLTYDTILSDAFFQEISSTDNKPDEQVDPDAGQGLPMETYDPLAYAPALDIQYLGFIENLNMNQKVALVQIAGKQHYLKTKQSIDGYTILSIYPHEIKVKTNSQTITISKQ</sequence>